<evidence type="ECO:0000259" key="3">
    <source>
        <dbReference type="PROSITE" id="PS50975"/>
    </source>
</evidence>
<reference evidence="4 5" key="1">
    <citation type="submission" date="2017-05" db="EMBL/GenBank/DDBJ databases">
        <authorList>
            <person name="Varghese N."/>
            <person name="Submissions S."/>
        </authorList>
    </citation>
    <scope>NUCLEOTIDE SEQUENCE [LARGE SCALE GENOMIC DNA]</scope>
    <source>
        <strain evidence="4 5">DSM 27040</strain>
    </source>
</reference>
<dbReference type="PANTHER" id="PTHR21621">
    <property type="entry name" value="RIBOSOMAL PROTEIN S6 MODIFICATION PROTEIN"/>
    <property type="match status" value="1"/>
</dbReference>
<accession>A0A521B2C4</accession>
<name>A0A521B2C4_SACCC</name>
<evidence type="ECO:0000313" key="4">
    <source>
        <dbReference type="EMBL" id="SMO41254.1"/>
    </source>
</evidence>
<dbReference type="InterPro" id="IPR013651">
    <property type="entry name" value="ATP-grasp_RimK-type"/>
</dbReference>
<keyword evidence="5" id="KW-1185">Reference proteome</keyword>
<evidence type="ECO:0000313" key="5">
    <source>
        <dbReference type="Proteomes" id="UP000319040"/>
    </source>
</evidence>
<dbReference type="GO" id="GO:0018169">
    <property type="term" value="F:ribosomal S6-glutamic acid ligase activity"/>
    <property type="evidence" value="ECO:0007669"/>
    <property type="project" value="TreeGrafter"/>
</dbReference>
<dbReference type="RefSeq" id="WP_142531970.1">
    <property type="nucleotide sequence ID" value="NZ_FXTB01000001.1"/>
</dbReference>
<dbReference type="Proteomes" id="UP000319040">
    <property type="component" value="Unassembled WGS sequence"/>
</dbReference>
<dbReference type="Pfam" id="PF08443">
    <property type="entry name" value="RimK"/>
    <property type="match status" value="1"/>
</dbReference>
<gene>
    <name evidence="4" type="ORF">SAMN06265379_101624</name>
</gene>
<dbReference type="EMBL" id="FXTB01000001">
    <property type="protein sequence ID" value="SMO41254.1"/>
    <property type="molecule type" value="Genomic_DNA"/>
</dbReference>
<feature type="domain" description="ATP-grasp" evidence="3">
    <location>
        <begin position="80"/>
        <end position="330"/>
    </location>
</feature>
<keyword evidence="2" id="KW-0067">ATP-binding</keyword>
<dbReference type="PROSITE" id="PS50975">
    <property type="entry name" value="ATP_GRASP"/>
    <property type="match status" value="1"/>
</dbReference>
<dbReference type="Pfam" id="PF07478">
    <property type="entry name" value="Dala_Dala_lig_C"/>
    <property type="match status" value="1"/>
</dbReference>
<dbReference type="Gene3D" id="3.30.470.20">
    <property type="entry name" value="ATP-grasp fold, B domain"/>
    <property type="match status" value="2"/>
</dbReference>
<dbReference type="GO" id="GO:0005737">
    <property type="term" value="C:cytoplasm"/>
    <property type="evidence" value="ECO:0007669"/>
    <property type="project" value="TreeGrafter"/>
</dbReference>
<dbReference type="InterPro" id="IPR011761">
    <property type="entry name" value="ATP-grasp"/>
</dbReference>
<dbReference type="InterPro" id="IPR040657">
    <property type="entry name" value="GshAB_ATP-grasp"/>
</dbReference>
<keyword evidence="1 4" id="KW-0436">Ligase</keyword>
<keyword evidence="2" id="KW-0547">Nucleotide-binding</keyword>
<organism evidence="4 5">
    <name type="scientific">Saccharicrinis carchari</name>
    <dbReference type="NCBI Taxonomy" id="1168039"/>
    <lineage>
        <taxon>Bacteria</taxon>
        <taxon>Pseudomonadati</taxon>
        <taxon>Bacteroidota</taxon>
        <taxon>Bacteroidia</taxon>
        <taxon>Marinilabiliales</taxon>
        <taxon>Marinilabiliaceae</taxon>
        <taxon>Saccharicrinis</taxon>
    </lineage>
</organism>
<dbReference type="GO" id="GO:0008716">
    <property type="term" value="F:D-alanine-D-alanine ligase activity"/>
    <property type="evidence" value="ECO:0007669"/>
    <property type="project" value="InterPro"/>
</dbReference>
<protein>
    <submittedName>
        <fullName evidence="4">Glutamate--cysteine ligase</fullName>
    </submittedName>
</protein>
<sequence>MKDKKNIFTPLKGYENFEVTTQMLIAEILRRELPLEVIDADNNLIAVVFEGKEYIIHEGTISDANSLIAYWISNDKWMTRQFLQRKGVSYAKGILLKQGYTAKQLQQVRFPAVVKPVDTDHGIAVSVDIKTREDLISAVDRAFKFADKVIVEDFFRGREFRFLVIDYQVRAIAYREPANVVGDGKLSINQLIDEKNKGRGVDYTHPLLKINIDEEVHRHLKALSLTPESILPNGEKVYLRSNSNLSTGGDSIDVSDDMPEFYKEVAVKAAQSAGLKIAGIDLIIKNMEAVPSAKNYIVVELNAPAMLSMHNYPYLGENRHVEKYVLDSILNSK</sequence>
<dbReference type="GO" id="GO:0009432">
    <property type="term" value="P:SOS response"/>
    <property type="evidence" value="ECO:0007669"/>
    <property type="project" value="TreeGrafter"/>
</dbReference>
<dbReference type="GO" id="GO:0005524">
    <property type="term" value="F:ATP binding"/>
    <property type="evidence" value="ECO:0007669"/>
    <property type="project" value="UniProtKB-UniRule"/>
</dbReference>
<dbReference type="OrthoDB" id="9803907at2"/>
<dbReference type="SUPFAM" id="SSF56059">
    <property type="entry name" value="Glutathione synthetase ATP-binding domain-like"/>
    <property type="match status" value="1"/>
</dbReference>
<dbReference type="Pfam" id="PF18419">
    <property type="entry name" value="ATP-grasp_6"/>
    <property type="match status" value="1"/>
</dbReference>
<dbReference type="AlphaFoldDB" id="A0A521B2C4"/>
<dbReference type="GO" id="GO:0046872">
    <property type="term" value="F:metal ion binding"/>
    <property type="evidence" value="ECO:0007669"/>
    <property type="project" value="InterPro"/>
</dbReference>
<proteinExistence type="predicted"/>
<evidence type="ECO:0000256" key="2">
    <source>
        <dbReference type="PROSITE-ProRule" id="PRU00409"/>
    </source>
</evidence>
<dbReference type="InterPro" id="IPR011095">
    <property type="entry name" value="Dala_Dala_lig_C"/>
</dbReference>
<dbReference type="PANTHER" id="PTHR21621:SF0">
    <property type="entry name" value="BETA-CITRYLGLUTAMATE SYNTHASE B-RELATED"/>
    <property type="match status" value="1"/>
</dbReference>
<evidence type="ECO:0000256" key="1">
    <source>
        <dbReference type="ARBA" id="ARBA00022598"/>
    </source>
</evidence>